<dbReference type="EMBL" id="MU277202">
    <property type="protein sequence ID" value="KAI0063482.1"/>
    <property type="molecule type" value="Genomic_DNA"/>
</dbReference>
<name>A0ACB8T4Q8_9AGAM</name>
<evidence type="ECO:0000313" key="2">
    <source>
        <dbReference type="Proteomes" id="UP000814140"/>
    </source>
</evidence>
<gene>
    <name evidence="1" type="ORF">BV25DRAFT_378144</name>
</gene>
<protein>
    <submittedName>
        <fullName evidence="1">Uncharacterized protein</fullName>
    </submittedName>
</protein>
<accession>A0ACB8T4Q8</accession>
<evidence type="ECO:0000313" key="1">
    <source>
        <dbReference type="EMBL" id="KAI0063482.1"/>
    </source>
</evidence>
<keyword evidence="2" id="KW-1185">Reference proteome</keyword>
<reference evidence="1" key="2">
    <citation type="journal article" date="2022" name="New Phytol.">
        <title>Evolutionary transition to the ectomycorrhizal habit in the genomes of a hyperdiverse lineage of mushroom-forming fungi.</title>
        <authorList>
            <person name="Looney B."/>
            <person name="Miyauchi S."/>
            <person name="Morin E."/>
            <person name="Drula E."/>
            <person name="Courty P.E."/>
            <person name="Kohler A."/>
            <person name="Kuo A."/>
            <person name="LaButti K."/>
            <person name="Pangilinan J."/>
            <person name="Lipzen A."/>
            <person name="Riley R."/>
            <person name="Andreopoulos W."/>
            <person name="He G."/>
            <person name="Johnson J."/>
            <person name="Nolan M."/>
            <person name="Tritt A."/>
            <person name="Barry K.W."/>
            <person name="Grigoriev I.V."/>
            <person name="Nagy L.G."/>
            <person name="Hibbett D."/>
            <person name="Henrissat B."/>
            <person name="Matheny P.B."/>
            <person name="Labbe J."/>
            <person name="Martin F.M."/>
        </authorList>
    </citation>
    <scope>NUCLEOTIDE SEQUENCE</scope>
    <source>
        <strain evidence="1">HHB10654</strain>
    </source>
</reference>
<dbReference type="Proteomes" id="UP000814140">
    <property type="component" value="Unassembled WGS sequence"/>
</dbReference>
<proteinExistence type="predicted"/>
<organism evidence="1 2">
    <name type="scientific">Artomyces pyxidatus</name>
    <dbReference type="NCBI Taxonomy" id="48021"/>
    <lineage>
        <taxon>Eukaryota</taxon>
        <taxon>Fungi</taxon>
        <taxon>Dikarya</taxon>
        <taxon>Basidiomycota</taxon>
        <taxon>Agaricomycotina</taxon>
        <taxon>Agaricomycetes</taxon>
        <taxon>Russulales</taxon>
        <taxon>Auriscalpiaceae</taxon>
        <taxon>Artomyces</taxon>
    </lineage>
</organism>
<reference evidence="1" key="1">
    <citation type="submission" date="2021-03" db="EMBL/GenBank/DDBJ databases">
        <authorList>
            <consortium name="DOE Joint Genome Institute"/>
            <person name="Ahrendt S."/>
            <person name="Looney B.P."/>
            <person name="Miyauchi S."/>
            <person name="Morin E."/>
            <person name="Drula E."/>
            <person name="Courty P.E."/>
            <person name="Chicoki N."/>
            <person name="Fauchery L."/>
            <person name="Kohler A."/>
            <person name="Kuo A."/>
            <person name="Labutti K."/>
            <person name="Pangilinan J."/>
            <person name="Lipzen A."/>
            <person name="Riley R."/>
            <person name="Andreopoulos W."/>
            <person name="He G."/>
            <person name="Johnson J."/>
            <person name="Barry K.W."/>
            <person name="Grigoriev I.V."/>
            <person name="Nagy L."/>
            <person name="Hibbett D."/>
            <person name="Henrissat B."/>
            <person name="Matheny P.B."/>
            <person name="Labbe J."/>
            <person name="Martin F."/>
        </authorList>
    </citation>
    <scope>NUCLEOTIDE SEQUENCE</scope>
    <source>
        <strain evidence="1">HHB10654</strain>
    </source>
</reference>
<comment type="caution">
    <text evidence="1">The sequence shown here is derived from an EMBL/GenBank/DDBJ whole genome shotgun (WGS) entry which is preliminary data.</text>
</comment>
<sequence>MVSLCTVYDGPASPEPGAPIPAASTTTCAFFPRLASLDLADVKSGAPPVVDNLLAWLRVQRACGLASLQLDDCVLPDREAQAVHQDFPEAYIKRPYSRVPR</sequence>